<evidence type="ECO:0000256" key="5">
    <source>
        <dbReference type="ARBA" id="ARBA00022618"/>
    </source>
</evidence>
<proteinExistence type="inferred from homology"/>
<dbReference type="Bgee" id="ENSOANG00000051132">
    <property type="expression patterns" value="Expressed in fibroblast and 8 other cell types or tissues"/>
</dbReference>
<dbReference type="Pfam" id="PF05839">
    <property type="entry name" value="Apc13p"/>
    <property type="match status" value="1"/>
</dbReference>
<dbReference type="PANTHER" id="PTHR28672:SF1">
    <property type="entry name" value="ANAPHASE-PROMOTING COMPLEX SUBUNIT 13"/>
    <property type="match status" value="1"/>
</dbReference>
<gene>
    <name evidence="13" type="primary">ANAPC13</name>
</gene>
<comment type="subcellular location">
    <subcellularLocation>
        <location evidence="1">Nucleus</location>
    </subcellularLocation>
</comment>
<keyword evidence="6" id="KW-0498">Mitosis</keyword>
<feature type="region of interest" description="Disordered" evidence="12">
    <location>
        <begin position="154"/>
        <end position="178"/>
    </location>
</feature>
<dbReference type="Proteomes" id="UP000002279">
    <property type="component" value="Chromosome 1"/>
</dbReference>
<comment type="function">
    <text evidence="11">Component of the anaphase promoting complex/cyclosome (APC/C), a cell cycle-regulated E3 ubiquitin ligase that controls progression through mitosis and the G1 phase of the cell cycle. The APC/C complex acts by mediating ubiquitination and subsequent degradation of target proteins: it mainly mediates the formation of 'Lys-11'-linked polyubiquitin chains and, to a lower extent, the formation of 'Lys-48'- and 'Lys-63'-linked polyubiquitin chains. The APC/C complex catalyzes assembly of branched 'Lys-11'-/'Lys-48'-linked branched ubiquitin chains on target proteins.</text>
</comment>
<accession>A0A6I8NH79</accession>
<sequence>LPPLPPSPPSHPLLTPAAILPFTFRPGARSRPHLPGPREERTPPSPLSSPCSPWGQNGPVRLPALAGQGGPREDPDVGGEGHVFPVGRGRRREGGRGGGGGARRMRAEAPGLLALNSRDRNGTEMDSEVQRDGRILDLIDDAWREDKLPYEDVAIPLNELPEPEQDNGGTTESVKEQEMKWTDLALQYLHENVPTIGN</sequence>
<keyword evidence="5" id="KW-0132">Cell division</keyword>
<evidence type="ECO:0000256" key="8">
    <source>
        <dbReference type="ARBA" id="ARBA00023242"/>
    </source>
</evidence>
<dbReference type="GO" id="GO:0051301">
    <property type="term" value="P:cell division"/>
    <property type="evidence" value="ECO:0007669"/>
    <property type="project" value="UniProtKB-KW"/>
</dbReference>
<reference evidence="13" key="3">
    <citation type="submission" date="2025-09" db="UniProtKB">
        <authorList>
            <consortium name="Ensembl"/>
        </authorList>
    </citation>
    <scope>IDENTIFICATION</scope>
    <source>
        <strain evidence="13">Glennie</strain>
    </source>
</reference>
<evidence type="ECO:0000256" key="11">
    <source>
        <dbReference type="ARBA" id="ARBA00045696"/>
    </source>
</evidence>
<comment type="similarity">
    <text evidence="3">Belongs to the APC13 family.</text>
</comment>
<evidence type="ECO:0000313" key="13">
    <source>
        <dbReference type="Ensembl" id="ENSOANP00000040450.1"/>
    </source>
</evidence>
<evidence type="ECO:0000256" key="1">
    <source>
        <dbReference type="ARBA" id="ARBA00004123"/>
    </source>
</evidence>
<evidence type="ECO:0000256" key="7">
    <source>
        <dbReference type="ARBA" id="ARBA00022786"/>
    </source>
</evidence>
<dbReference type="InterPro" id="IPR008401">
    <property type="entry name" value="Apc13"/>
</dbReference>
<evidence type="ECO:0000256" key="10">
    <source>
        <dbReference type="ARBA" id="ARBA00031338"/>
    </source>
</evidence>
<evidence type="ECO:0000256" key="12">
    <source>
        <dbReference type="SAM" id="MobiDB-lite"/>
    </source>
</evidence>
<keyword evidence="8" id="KW-0539">Nucleus</keyword>
<name>A0A6I8NH79_ORNAN</name>
<keyword evidence="14" id="KW-1185">Reference proteome</keyword>
<comment type="pathway">
    <text evidence="2">Protein modification; protein ubiquitination.</text>
</comment>
<dbReference type="PANTHER" id="PTHR28672">
    <property type="entry name" value="ANAPHASE-PROMOTING COMPLEX SUBUNIT 13"/>
    <property type="match status" value="1"/>
</dbReference>
<protein>
    <recommendedName>
        <fullName evidence="4">Anaphase-promoting complex subunit 13</fullName>
    </recommendedName>
    <alternativeName>
        <fullName evidence="10">Cyclosome subunit 13</fullName>
    </alternativeName>
</protein>
<dbReference type="GO" id="GO:0005680">
    <property type="term" value="C:anaphase-promoting complex"/>
    <property type="evidence" value="ECO:0000318"/>
    <property type="project" value="GO_Central"/>
</dbReference>
<keyword evidence="9" id="KW-0131">Cell cycle</keyword>
<dbReference type="GeneTree" id="ENSGT00390000008673"/>
<reference evidence="13" key="2">
    <citation type="submission" date="2025-08" db="UniProtKB">
        <authorList>
            <consortium name="Ensembl"/>
        </authorList>
    </citation>
    <scope>IDENTIFICATION</scope>
    <source>
        <strain evidence="13">Glennie</strain>
    </source>
</reference>
<dbReference type="AlphaFoldDB" id="A0A6I8NH79"/>
<evidence type="ECO:0000256" key="9">
    <source>
        <dbReference type="ARBA" id="ARBA00023306"/>
    </source>
</evidence>
<keyword evidence="7" id="KW-0833">Ubl conjugation pathway</keyword>
<evidence type="ECO:0000256" key="2">
    <source>
        <dbReference type="ARBA" id="ARBA00004906"/>
    </source>
</evidence>
<dbReference type="InParanoid" id="A0A6I8NH79"/>
<evidence type="ECO:0000313" key="14">
    <source>
        <dbReference type="Proteomes" id="UP000002279"/>
    </source>
</evidence>
<feature type="region of interest" description="Disordered" evidence="12">
    <location>
        <begin position="21"/>
        <end position="129"/>
    </location>
</feature>
<evidence type="ECO:0000256" key="6">
    <source>
        <dbReference type="ARBA" id="ARBA00022776"/>
    </source>
</evidence>
<dbReference type="Ensembl" id="ENSOANT00000051062.1">
    <property type="protein sequence ID" value="ENSOANP00000040450.1"/>
    <property type="gene ID" value="ENSOANG00000051132.1"/>
</dbReference>
<evidence type="ECO:0000256" key="4">
    <source>
        <dbReference type="ARBA" id="ARBA00013935"/>
    </source>
</evidence>
<reference evidence="13 14" key="1">
    <citation type="journal article" date="2008" name="Nature">
        <title>Genome analysis of the platypus reveals unique signatures of evolution.</title>
        <authorList>
            <person name="Warren W.C."/>
            <person name="Hillier L.W."/>
            <person name="Marshall Graves J.A."/>
            <person name="Birney E."/>
            <person name="Ponting C.P."/>
            <person name="Grutzner F."/>
            <person name="Belov K."/>
            <person name="Miller W."/>
            <person name="Clarke L."/>
            <person name="Chinwalla A.T."/>
            <person name="Yang S.P."/>
            <person name="Heger A."/>
            <person name="Locke D.P."/>
            <person name="Miethke P."/>
            <person name="Waters P.D."/>
            <person name="Veyrunes F."/>
            <person name="Fulton L."/>
            <person name="Fulton B."/>
            <person name="Graves T."/>
            <person name="Wallis J."/>
            <person name="Puente X.S."/>
            <person name="Lopez-Otin C."/>
            <person name="Ordonez G.R."/>
            <person name="Eichler E.E."/>
            <person name="Chen L."/>
            <person name="Cheng Z."/>
            <person name="Deakin J.E."/>
            <person name="Alsop A."/>
            <person name="Thompson K."/>
            <person name="Kirby P."/>
            <person name="Papenfuss A.T."/>
            <person name="Wakefield M.J."/>
            <person name="Olender T."/>
            <person name="Lancet D."/>
            <person name="Huttley G.A."/>
            <person name="Smit A.F."/>
            <person name="Pask A."/>
            <person name="Temple-Smith P."/>
            <person name="Batzer M.A."/>
            <person name="Walker J.A."/>
            <person name="Konkel M.K."/>
            <person name="Harris R.S."/>
            <person name="Whittington C.M."/>
            <person name="Wong E.S."/>
            <person name="Gemmell N.J."/>
            <person name="Buschiazzo E."/>
            <person name="Vargas Jentzsch I.M."/>
            <person name="Merkel A."/>
            <person name="Schmitz J."/>
            <person name="Zemann A."/>
            <person name="Churakov G."/>
            <person name="Kriegs J.O."/>
            <person name="Brosius J."/>
            <person name="Murchison E.P."/>
            <person name="Sachidanandam R."/>
            <person name="Smith C."/>
            <person name="Hannon G.J."/>
            <person name="Tsend-Ayush E."/>
            <person name="McMillan D."/>
            <person name="Attenborough R."/>
            <person name="Rens W."/>
            <person name="Ferguson-Smith M."/>
            <person name="Lefevre C.M."/>
            <person name="Sharp J.A."/>
            <person name="Nicholas K.R."/>
            <person name="Ray D.A."/>
            <person name="Kube M."/>
            <person name="Reinhardt R."/>
            <person name="Pringle T.H."/>
            <person name="Taylor J."/>
            <person name="Jones R.C."/>
            <person name="Nixon B."/>
            <person name="Dacheux J.L."/>
            <person name="Niwa H."/>
            <person name="Sekita Y."/>
            <person name="Huang X."/>
            <person name="Stark A."/>
            <person name="Kheradpour P."/>
            <person name="Kellis M."/>
            <person name="Flicek P."/>
            <person name="Chen Y."/>
            <person name="Webber C."/>
            <person name="Hardison R."/>
            <person name="Nelson J."/>
            <person name="Hallsworth-Pepin K."/>
            <person name="Delehaunty K."/>
            <person name="Markovic C."/>
            <person name="Minx P."/>
            <person name="Feng Y."/>
            <person name="Kremitzki C."/>
            <person name="Mitreva M."/>
            <person name="Glasscock J."/>
            <person name="Wylie T."/>
            <person name="Wohldmann P."/>
            <person name="Thiru P."/>
            <person name="Nhan M.N."/>
            <person name="Pohl C.S."/>
            <person name="Smith S.M."/>
            <person name="Hou S."/>
            <person name="Nefedov M."/>
            <person name="de Jong P.J."/>
            <person name="Renfree M.B."/>
            <person name="Mardis E.R."/>
            <person name="Wilson R.K."/>
        </authorList>
    </citation>
    <scope>NUCLEOTIDE SEQUENCE [LARGE SCALE GENOMIC DNA]</scope>
    <source>
        <strain evidence="13 14">Glennie</strain>
    </source>
</reference>
<evidence type="ECO:0000256" key="3">
    <source>
        <dbReference type="ARBA" id="ARBA00006940"/>
    </source>
</evidence>
<feature type="compositionally biased region" description="Basic and acidic residues" evidence="12">
    <location>
        <begin position="117"/>
        <end position="129"/>
    </location>
</feature>
<organism evidence="13 14">
    <name type="scientific">Ornithorhynchus anatinus</name>
    <name type="common">Duckbill platypus</name>
    <dbReference type="NCBI Taxonomy" id="9258"/>
    <lineage>
        <taxon>Eukaryota</taxon>
        <taxon>Metazoa</taxon>
        <taxon>Chordata</taxon>
        <taxon>Craniata</taxon>
        <taxon>Vertebrata</taxon>
        <taxon>Euteleostomi</taxon>
        <taxon>Mammalia</taxon>
        <taxon>Monotremata</taxon>
        <taxon>Ornithorhynchidae</taxon>
        <taxon>Ornithorhynchus</taxon>
    </lineage>
</organism>
<dbReference type="GO" id="GO:0070979">
    <property type="term" value="P:protein K11-linked ubiquitination"/>
    <property type="evidence" value="ECO:0000318"/>
    <property type="project" value="GO_Central"/>
</dbReference>